<comment type="caution">
    <text evidence="1">The sequence shown here is derived from an EMBL/GenBank/DDBJ whole genome shotgun (WGS) entry which is preliminary data.</text>
</comment>
<name>X1QG83_9ZZZZ</name>
<accession>X1QG83</accession>
<feature type="non-terminal residue" evidence="1">
    <location>
        <position position="1"/>
    </location>
</feature>
<sequence>EYELGVIPAPPKKNNKGGGWGSYFTYNIGGQAVEMPLMMGQTWPAGTVTVWNDTTHLYVRYDTADSGWEMAVTHVYVGMDPPPKLAPGQFPYKHEPVTPLLTEDLYKIPLDGLSGEVYIAAHAEGTDRETGWAMSEGRKVKIELHLQQIEDPDWPGDPQLKWWPTNIFQGDQCTFDIEFSLDKDS</sequence>
<reference evidence="1" key="1">
    <citation type="journal article" date="2014" name="Front. Microbiol.">
        <title>High frequency of phylogenetically diverse reductive dehalogenase-homologous genes in deep subseafloor sedimentary metagenomes.</title>
        <authorList>
            <person name="Kawai M."/>
            <person name="Futagami T."/>
            <person name="Toyoda A."/>
            <person name="Takaki Y."/>
            <person name="Nishi S."/>
            <person name="Hori S."/>
            <person name="Arai W."/>
            <person name="Tsubouchi T."/>
            <person name="Morono Y."/>
            <person name="Uchiyama I."/>
            <person name="Ito T."/>
            <person name="Fujiyama A."/>
            <person name="Inagaki F."/>
            <person name="Takami H."/>
        </authorList>
    </citation>
    <scope>NUCLEOTIDE SEQUENCE</scope>
    <source>
        <strain evidence="1">Expedition CK06-06</strain>
    </source>
</reference>
<gene>
    <name evidence="1" type="ORF">S06H3_42891</name>
</gene>
<protein>
    <submittedName>
        <fullName evidence="1">Uncharacterized protein</fullName>
    </submittedName>
</protein>
<evidence type="ECO:0000313" key="1">
    <source>
        <dbReference type="EMBL" id="GAI42294.1"/>
    </source>
</evidence>
<dbReference type="AlphaFoldDB" id="X1QG83"/>
<organism evidence="1">
    <name type="scientific">marine sediment metagenome</name>
    <dbReference type="NCBI Taxonomy" id="412755"/>
    <lineage>
        <taxon>unclassified sequences</taxon>
        <taxon>metagenomes</taxon>
        <taxon>ecological metagenomes</taxon>
    </lineage>
</organism>
<dbReference type="EMBL" id="BARV01026557">
    <property type="protein sequence ID" value="GAI42294.1"/>
    <property type="molecule type" value="Genomic_DNA"/>
</dbReference>
<proteinExistence type="predicted"/>